<reference evidence="8 9" key="1">
    <citation type="journal article" date="2011" name="Proc. Natl. Acad. Sci. U.S.A.">
        <title>Genome and transcriptome analyses of the mountain pine beetle-fungal symbiont Grosmannia clavigera, a lodgepole pine pathogen.</title>
        <authorList>
            <person name="DiGuistini S."/>
            <person name="Wang Y."/>
            <person name="Liao N.Y."/>
            <person name="Taylor G."/>
            <person name="Tanguay P."/>
            <person name="Feau N."/>
            <person name="Henrissat B."/>
            <person name="Chan S.K."/>
            <person name="Hesse-Orce U."/>
            <person name="Alamouti S.M."/>
            <person name="Tsui C.K.M."/>
            <person name="Docking R.T."/>
            <person name="Levasseur A."/>
            <person name="Haridas S."/>
            <person name="Robertson G."/>
            <person name="Birol I."/>
            <person name="Holt R.A."/>
            <person name="Marra M.A."/>
            <person name="Hamelin R.C."/>
            <person name="Hirst M."/>
            <person name="Jones S.J.M."/>
            <person name="Bohlmann J."/>
            <person name="Breuil C."/>
        </authorList>
    </citation>
    <scope>NUCLEOTIDE SEQUENCE [LARGE SCALE GENOMIC DNA]</scope>
    <source>
        <strain evidence="9">kw1407 / UAMH 11150</strain>
    </source>
</reference>
<dbReference type="GO" id="GO:0033063">
    <property type="term" value="C:Rad51B-Rad51C-Rad51D-XRCC2 complex"/>
    <property type="evidence" value="ECO:0007669"/>
    <property type="project" value="TreeGrafter"/>
</dbReference>
<keyword evidence="9" id="KW-1185">Reference proteome</keyword>
<protein>
    <submittedName>
        <fullName evidence="8">Uncharacterized protein</fullName>
    </submittedName>
</protein>
<dbReference type="eggNOG" id="KOG1433">
    <property type="taxonomic scope" value="Eukaryota"/>
</dbReference>
<proteinExistence type="predicted"/>
<dbReference type="InParanoid" id="F0X948"/>
<dbReference type="GO" id="GO:0007131">
    <property type="term" value="P:reciprocal meiotic recombination"/>
    <property type="evidence" value="ECO:0007669"/>
    <property type="project" value="TreeGrafter"/>
</dbReference>
<dbReference type="SUPFAM" id="SSF52540">
    <property type="entry name" value="P-loop containing nucleoside triphosphate hydrolases"/>
    <property type="match status" value="1"/>
</dbReference>
<keyword evidence="2" id="KW-0547">Nucleotide-binding</keyword>
<evidence type="ECO:0000256" key="4">
    <source>
        <dbReference type="ARBA" id="ARBA00022840"/>
    </source>
</evidence>
<evidence type="ECO:0000313" key="9">
    <source>
        <dbReference type="Proteomes" id="UP000007796"/>
    </source>
</evidence>
<accession>F0X948</accession>
<dbReference type="Gene3D" id="3.40.50.300">
    <property type="entry name" value="P-loop containing nucleotide triphosphate hydrolases"/>
    <property type="match status" value="1"/>
</dbReference>
<dbReference type="AlphaFoldDB" id="F0X948"/>
<dbReference type="HOGENOM" id="CLU_043547_1_0_1"/>
<gene>
    <name evidence="8" type="ORF">CMQ_3380</name>
</gene>
<keyword evidence="6" id="KW-0539">Nucleus</keyword>
<organism evidence="9">
    <name type="scientific">Grosmannia clavigera (strain kw1407 / UAMH 11150)</name>
    <name type="common">Blue stain fungus</name>
    <name type="synonym">Graphiocladiella clavigera</name>
    <dbReference type="NCBI Taxonomy" id="655863"/>
    <lineage>
        <taxon>Eukaryota</taxon>
        <taxon>Fungi</taxon>
        <taxon>Dikarya</taxon>
        <taxon>Ascomycota</taxon>
        <taxon>Pezizomycotina</taxon>
        <taxon>Sordariomycetes</taxon>
        <taxon>Sordariomycetidae</taxon>
        <taxon>Ophiostomatales</taxon>
        <taxon>Ophiostomataceae</taxon>
        <taxon>Leptographium</taxon>
    </lineage>
</organism>
<dbReference type="PANTHER" id="PTHR46239:SF1">
    <property type="entry name" value="DNA REPAIR PROTEIN RAD51 HOMOLOG 3"/>
    <property type="match status" value="1"/>
</dbReference>
<evidence type="ECO:0000313" key="8">
    <source>
        <dbReference type="EMBL" id="EFX05311.1"/>
    </source>
</evidence>
<dbReference type="GO" id="GO:0000400">
    <property type="term" value="F:four-way junction DNA binding"/>
    <property type="evidence" value="ECO:0007669"/>
    <property type="project" value="TreeGrafter"/>
</dbReference>
<dbReference type="GO" id="GO:0000707">
    <property type="term" value="P:meiotic DNA recombinase assembly"/>
    <property type="evidence" value="ECO:0007669"/>
    <property type="project" value="TreeGrafter"/>
</dbReference>
<evidence type="ECO:0000256" key="1">
    <source>
        <dbReference type="ARBA" id="ARBA00004123"/>
    </source>
</evidence>
<dbReference type="STRING" id="655863.F0X948"/>
<keyword evidence="5" id="KW-0234">DNA repair</keyword>
<evidence type="ECO:0000256" key="6">
    <source>
        <dbReference type="ARBA" id="ARBA00023242"/>
    </source>
</evidence>
<dbReference type="Proteomes" id="UP000007796">
    <property type="component" value="Unassembled WGS sequence"/>
</dbReference>
<dbReference type="RefSeq" id="XP_014174793.1">
    <property type="nucleotide sequence ID" value="XM_014319318.1"/>
</dbReference>
<keyword evidence="4" id="KW-0067">ATP-binding</keyword>
<evidence type="ECO:0000256" key="3">
    <source>
        <dbReference type="ARBA" id="ARBA00022763"/>
    </source>
</evidence>
<feature type="region of interest" description="Disordered" evidence="7">
    <location>
        <begin position="64"/>
        <end position="94"/>
    </location>
</feature>
<dbReference type="GO" id="GO:0033065">
    <property type="term" value="C:Rad51C-XRCC3 complex"/>
    <property type="evidence" value="ECO:0007669"/>
    <property type="project" value="TreeGrafter"/>
</dbReference>
<dbReference type="EMBL" id="GL629735">
    <property type="protein sequence ID" value="EFX05311.1"/>
    <property type="molecule type" value="Genomic_DNA"/>
</dbReference>
<evidence type="ECO:0000256" key="7">
    <source>
        <dbReference type="SAM" id="MobiDB-lite"/>
    </source>
</evidence>
<dbReference type="GO" id="GO:0008821">
    <property type="term" value="F:crossover junction DNA endonuclease activity"/>
    <property type="evidence" value="ECO:0007669"/>
    <property type="project" value="TreeGrafter"/>
</dbReference>
<name>F0X948_GROCL</name>
<comment type="subcellular location">
    <subcellularLocation>
        <location evidence="1">Nucleus</location>
    </subcellularLocation>
</comment>
<evidence type="ECO:0000256" key="2">
    <source>
        <dbReference type="ARBA" id="ARBA00022741"/>
    </source>
</evidence>
<dbReference type="GO" id="GO:0005524">
    <property type="term" value="F:ATP binding"/>
    <property type="evidence" value="ECO:0007669"/>
    <property type="project" value="UniProtKB-KW"/>
</dbReference>
<sequence>MDYHTIHGHDVEGFGTPLTHRVLTVSAADVDAALLSPSPASSTGPDLTTPARLVPTGISTLDSILSDSPAPHAGAGDATEDGDEAETEAKAGTTSDLEPLSILAANALSGGSSAVWVDCFHSLCRERLTAIAEAHTGPDKGAKSVEEGFVHYTCPSLPHFIAMFCPSTSVSTVEIPADASVVVIDSLSALVNHALPRTVEKKGAPLMANGKRGPAAHEKRTQVLQYIVAALERLAETQNVAVILLTQCASRVQADGGGAALVPAINAAVWDRGIATRIVLFRDWAWKDGEAVGGRFAGIQKLNRSGGDTALSHVVAFSIAEASLLSTNLRILF</sequence>
<dbReference type="GO" id="GO:0005657">
    <property type="term" value="C:replication fork"/>
    <property type="evidence" value="ECO:0007669"/>
    <property type="project" value="TreeGrafter"/>
</dbReference>
<keyword evidence="3" id="KW-0227">DNA damage</keyword>
<dbReference type="InterPro" id="IPR052093">
    <property type="entry name" value="HR_Repair_Mediator"/>
</dbReference>
<dbReference type="PANTHER" id="PTHR46239">
    <property type="entry name" value="DNA REPAIR PROTEIN RAD51 HOMOLOG 3 RAD51C"/>
    <property type="match status" value="1"/>
</dbReference>
<dbReference type="OrthoDB" id="5957327at2759"/>
<dbReference type="GeneID" id="25976474"/>
<dbReference type="InterPro" id="IPR027417">
    <property type="entry name" value="P-loop_NTPase"/>
</dbReference>
<evidence type="ECO:0000256" key="5">
    <source>
        <dbReference type="ARBA" id="ARBA00023204"/>
    </source>
</evidence>